<keyword evidence="3" id="KW-1185">Reference proteome</keyword>
<feature type="transmembrane region" description="Helical" evidence="1">
    <location>
        <begin position="89"/>
        <end position="110"/>
    </location>
</feature>
<evidence type="ECO:0000313" key="2">
    <source>
        <dbReference type="EMBL" id="NBL65804.1"/>
    </source>
</evidence>
<evidence type="ECO:0000256" key="1">
    <source>
        <dbReference type="SAM" id="Phobius"/>
    </source>
</evidence>
<organism evidence="2 3">
    <name type="scientific">Flavobacterium ichthyis</name>
    <dbReference type="NCBI Taxonomy" id="2698827"/>
    <lineage>
        <taxon>Bacteria</taxon>
        <taxon>Pseudomonadati</taxon>
        <taxon>Bacteroidota</taxon>
        <taxon>Flavobacteriia</taxon>
        <taxon>Flavobacteriales</taxon>
        <taxon>Flavobacteriaceae</taxon>
        <taxon>Flavobacterium</taxon>
    </lineage>
</organism>
<gene>
    <name evidence="2" type="ORF">GV828_11390</name>
</gene>
<reference evidence="3" key="1">
    <citation type="submission" date="2020-01" db="EMBL/GenBank/DDBJ databases">
        <title>Sphingomonas sp. strain CSW-10.</title>
        <authorList>
            <person name="Chen W.-M."/>
        </authorList>
    </citation>
    <scope>NUCLEOTIDE SEQUENCE [LARGE SCALE GENOMIC DNA]</scope>
    <source>
        <strain evidence="3">NST-5</strain>
    </source>
</reference>
<evidence type="ECO:0000313" key="3">
    <source>
        <dbReference type="Proteomes" id="UP000798602"/>
    </source>
</evidence>
<feature type="transmembrane region" description="Helical" evidence="1">
    <location>
        <begin position="157"/>
        <end position="174"/>
    </location>
</feature>
<name>A0ABW9ZB54_9FLAO</name>
<sequence>MKATTENLDLIDRYLEQRKLDFLDFKLEIKDHIASQTEDLCEKQNTSFEDALPKVLKKWEPSLLLKSSIWISNKRSFSSIVLDGIKKRYMIYNSITLPIIIGLLILQFHFMNEFKSESLRNLLLAISIILLIILSVLRYSISRINYQTSFSYEFKRIYKMAIMFLCFDIMYFHVLGITPIVIFKAMVITYFPIAIYSFFKHKQFQNRVINL</sequence>
<dbReference type="EMBL" id="JAABLM010000014">
    <property type="protein sequence ID" value="NBL65804.1"/>
    <property type="molecule type" value="Genomic_DNA"/>
</dbReference>
<keyword evidence="1" id="KW-0812">Transmembrane</keyword>
<dbReference type="RefSeq" id="WP_166537624.1">
    <property type="nucleotide sequence ID" value="NZ_JAABLM010000014.1"/>
</dbReference>
<keyword evidence="1" id="KW-1133">Transmembrane helix</keyword>
<accession>A0ABW9ZB54</accession>
<comment type="caution">
    <text evidence="2">The sequence shown here is derived from an EMBL/GenBank/DDBJ whole genome shotgun (WGS) entry which is preliminary data.</text>
</comment>
<keyword evidence="1" id="KW-0472">Membrane</keyword>
<protein>
    <submittedName>
        <fullName evidence="2">Uncharacterized protein</fullName>
    </submittedName>
</protein>
<feature type="transmembrane region" description="Helical" evidence="1">
    <location>
        <begin position="122"/>
        <end position="141"/>
    </location>
</feature>
<dbReference type="Proteomes" id="UP000798602">
    <property type="component" value="Unassembled WGS sequence"/>
</dbReference>
<proteinExistence type="predicted"/>